<comment type="caution">
    <text evidence="2">The sequence shown here is derived from an EMBL/GenBank/DDBJ whole genome shotgun (WGS) entry which is preliminary data.</text>
</comment>
<accession>A0A508A7A2</accession>
<name>A0A508A7A2_9ACTO</name>
<evidence type="ECO:0000313" key="3">
    <source>
        <dbReference type="Proteomes" id="UP000319010"/>
    </source>
</evidence>
<dbReference type="EMBL" id="VICB01000003">
    <property type="protein sequence ID" value="TQD44631.1"/>
    <property type="molecule type" value="Genomic_DNA"/>
</dbReference>
<reference evidence="2 3" key="1">
    <citation type="submission" date="2019-06" db="EMBL/GenBank/DDBJ databases">
        <title>Draft genome sequence of Actinomyces johnsonii CCUG 34287T.</title>
        <authorList>
            <person name="Salva-Serra F."/>
            <person name="Cardew S."/>
            <person name="Moore E."/>
        </authorList>
    </citation>
    <scope>NUCLEOTIDE SEQUENCE [LARGE SCALE GENOMIC DNA]</scope>
    <source>
        <strain evidence="2 3">CCUG 34287</strain>
    </source>
</reference>
<feature type="domain" description="VOC" evidence="1">
    <location>
        <begin position="1"/>
        <end position="126"/>
    </location>
</feature>
<dbReference type="CDD" id="cd07262">
    <property type="entry name" value="VOC_like"/>
    <property type="match status" value="1"/>
</dbReference>
<dbReference type="Pfam" id="PF00903">
    <property type="entry name" value="Glyoxalase"/>
    <property type="match status" value="1"/>
</dbReference>
<dbReference type="Gene3D" id="3.10.180.10">
    <property type="entry name" value="2,3-Dihydroxybiphenyl 1,2-Dioxygenase, domain 1"/>
    <property type="match status" value="1"/>
</dbReference>
<dbReference type="RefSeq" id="WP_021606851.1">
    <property type="nucleotide sequence ID" value="NZ_JASPFB010000001.1"/>
</dbReference>
<dbReference type="InterPro" id="IPR029068">
    <property type="entry name" value="Glyas_Bleomycin-R_OHBP_Dase"/>
</dbReference>
<proteinExistence type="predicted"/>
<dbReference type="InterPro" id="IPR004360">
    <property type="entry name" value="Glyas_Fos-R_dOase_dom"/>
</dbReference>
<dbReference type="PROSITE" id="PS51819">
    <property type="entry name" value="VOC"/>
    <property type="match status" value="1"/>
</dbReference>
<sequence length="130" mass="13122">MIDHISVNVSDPAASKAFYEAALAPLGYRVVMEFGPVTGLGAPVPGAPEGAPASPDLWLSPTKSPTPCHIAVAASSTAQVDAFHEAALAAGGKDNGGPGERAHYHPGYYGAFVLDPDGNNLEAVFHGAGA</sequence>
<dbReference type="SUPFAM" id="SSF54593">
    <property type="entry name" value="Glyoxalase/Bleomycin resistance protein/Dihydroxybiphenyl dioxygenase"/>
    <property type="match status" value="1"/>
</dbReference>
<organism evidence="2 3">
    <name type="scientific">Actinomyces johnsonii</name>
    <dbReference type="NCBI Taxonomy" id="544581"/>
    <lineage>
        <taxon>Bacteria</taxon>
        <taxon>Bacillati</taxon>
        <taxon>Actinomycetota</taxon>
        <taxon>Actinomycetes</taxon>
        <taxon>Actinomycetales</taxon>
        <taxon>Actinomycetaceae</taxon>
        <taxon>Actinomyces</taxon>
    </lineage>
</organism>
<dbReference type="InterPro" id="IPR037523">
    <property type="entry name" value="VOC_core"/>
</dbReference>
<evidence type="ECO:0000313" key="2">
    <source>
        <dbReference type="EMBL" id="TQD44631.1"/>
    </source>
</evidence>
<dbReference type="AlphaFoldDB" id="A0A508A7A2"/>
<dbReference type="PANTHER" id="PTHR35006:SF2">
    <property type="entry name" value="GLYOXALASE FAMILY PROTEIN (AFU_ORTHOLOGUE AFUA_5G14830)"/>
    <property type="match status" value="1"/>
</dbReference>
<dbReference type="PANTHER" id="PTHR35006">
    <property type="entry name" value="GLYOXALASE FAMILY PROTEIN (AFU_ORTHOLOGUE AFUA_5G14830)"/>
    <property type="match status" value="1"/>
</dbReference>
<gene>
    <name evidence="2" type="ORF">FK256_01740</name>
</gene>
<evidence type="ECO:0000259" key="1">
    <source>
        <dbReference type="PROSITE" id="PS51819"/>
    </source>
</evidence>
<protein>
    <submittedName>
        <fullName evidence="2">VOC family protein</fullName>
    </submittedName>
</protein>
<dbReference type="Proteomes" id="UP000319010">
    <property type="component" value="Unassembled WGS sequence"/>
</dbReference>